<protein>
    <submittedName>
        <fullName evidence="3">Uncharacterized protein</fullName>
    </submittedName>
</protein>
<feature type="transmembrane region" description="Helical" evidence="2">
    <location>
        <begin position="81"/>
        <end position="100"/>
    </location>
</feature>
<feature type="region of interest" description="Disordered" evidence="1">
    <location>
        <begin position="1"/>
        <end position="32"/>
    </location>
</feature>
<keyword evidence="2" id="KW-1133">Transmembrane helix</keyword>
<name>A0AAD8Y247_9STRA</name>
<keyword evidence="2" id="KW-0812">Transmembrane</keyword>
<dbReference type="EMBL" id="JATAAI010000025">
    <property type="protein sequence ID" value="KAK1737632.1"/>
    <property type="molecule type" value="Genomic_DNA"/>
</dbReference>
<keyword evidence="2" id="KW-0472">Membrane</keyword>
<dbReference type="Proteomes" id="UP001224775">
    <property type="component" value="Unassembled WGS sequence"/>
</dbReference>
<evidence type="ECO:0000313" key="4">
    <source>
        <dbReference type="Proteomes" id="UP001224775"/>
    </source>
</evidence>
<reference evidence="3" key="1">
    <citation type="submission" date="2023-06" db="EMBL/GenBank/DDBJ databases">
        <title>Survivors Of The Sea: Transcriptome response of Skeletonema marinoi to long-term dormancy.</title>
        <authorList>
            <person name="Pinder M.I.M."/>
            <person name="Kourtchenko O."/>
            <person name="Robertson E.K."/>
            <person name="Larsson T."/>
            <person name="Maumus F."/>
            <person name="Osuna-Cruz C.M."/>
            <person name="Vancaester E."/>
            <person name="Stenow R."/>
            <person name="Vandepoele K."/>
            <person name="Ploug H."/>
            <person name="Bruchert V."/>
            <person name="Godhe A."/>
            <person name="Topel M."/>
        </authorList>
    </citation>
    <scope>NUCLEOTIDE SEQUENCE</scope>
    <source>
        <strain evidence="3">R05AC</strain>
    </source>
</reference>
<feature type="compositionally biased region" description="Low complexity" evidence="1">
    <location>
        <begin position="1"/>
        <end position="12"/>
    </location>
</feature>
<comment type="caution">
    <text evidence="3">The sequence shown here is derived from an EMBL/GenBank/DDBJ whole genome shotgun (WGS) entry which is preliminary data.</text>
</comment>
<sequence>MRGRRSISSDGSSVGGGSDSNDDLAATTNDDDDSTWLELDDLVPLSIDTPDYTDDNIQRSRLSQKMLILIERCSYCCNRRYLITIIFIFLCIIGSVALVLSKRFHQSLPNLLHIFGGKHSTNHTELICLSTQLLEGNRTTVENMNLNQVATAFYNKPIGDDNILTSGFLWSDEDAYTSKWRPQGVTTMYTENGFRFALVSWYGRADEGYADRGGRVSFVDMADMPIDEFLTDVPEIPFYNYRHVLLVDENFCTLPSIHVGGIEYQNGTLYVADSRKGQQAILEFEVANDLYEVPSCMASLLGYRYVLRASSSFHTPIKPSFFSYDIDNHKFIVGTYAKCGKYPFHEDSTNCFNQKKNNLLWFDKDNVSLTSPLPCDHYFPEMQGAVSLNWEDTTVIWTSSSYGAVSNSHLHAFRTAPFGEGCPDVDLGATKVNTYLLPPGLEDLHIEEAKSSNARFMWMQTEFGVRQVFTVPIKQLLDRDG</sequence>
<evidence type="ECO:0000313" key="3">
    <source>
        <dbReference type="EMBL" id="KAK1737632.1"/>
    </source>
</evidence>
<keyword evidence="4" id="KW-1185">Reference proteome</keyword>
<proteinExistence type="predicted"/>
<gene>
    <name evidence="3" type="ORF">QTG54_011918</name>
</gene>
<dbReference type="AlphaFoldDB" id="A0AAD8Y247"/>
<organism evidence="3 4">
    <name type="scientific">Skeletonema marinoi</name>
    <dbReference type="NCBI Taxonomy" id="267567"/>
    <lineage>
        <taxon>Eukaryota</taxon>
        <taxon>Sar</taxon>
        <taxon>Stramenopiles</taxon>
        <taxon>Ochrophyta</taxon>
        <taxon>Bacillariophyta</taxon>
        <taxon>Coscinodiscophyceae</taxon>
        <taxon>Thalassiosirophycidae</taxon>
        <taxon>Thalassiosirales</taxon>
        <taxon>Skeletonemataceae</taxon>
        <taxon>Skeletonema</taxon>
        <taxon>Skeletonema marinoi-dohrnii complex</taxon>
    </lineage>
</organism>
<accession>A0AAD8Y247</accession>
<evidence type="ECO:0000256" key="1">
    <source>
        <dbReference type="SAM" id="MobiDB-lite"/>
    </source>
</evidence>
<evidence type="ECO:0000256" key="2">
    <source>
        <dbReference type="SAM" id="Phobius"/>
    </source>
</evidence>